<dbReference type="Proteomes" id="UP000283634">
    <property type="component" value="Unassembled WGS sequence"/>
</dbReference>
<name>A0A422NND5_TRYRA</name>
<protein>
    <submittedName>
        <fullName evidence="3">Uncharacterized protein</fullName>
    </submittedName>
</protein>
<keyword evidence="4" id="KW-1185">Reference proteome</keyword>
<proteinExistence type="predicted"/>
<dbReference type="EMBL" id="MKGL01000096">
    <property type="protein sequence ID" value="RNF06993.1"/>
    <property type="molecule type" value="Genomic_DNA"/>
</dbReference>
<dbReference type="GeneID" id="40327537"/>
<dbReference type="AlphaFoldDB" id="A0A422NND5"/>
<evidence type="ECO:0000313" key="3">
    <source>
        <dbReference type="EMBL" id="RNF06993.1"/>
    </source>
</evidence>
<feature type="coiled-coil region" evidence="1">
    <location>
        <begin position="98"/>
        <end position="162"/>
    </location>
</feature>
<dbReference type="RefSeq" id="XP_029239569.1">
    <property type="nucleotide sequence ID" value="XM_029380563.1"/>
</dbReference>
<gene>
    <name evidence="3" type="ORF">TraAM80_03604</name>
</gene>
<accession>A0A422NND5</accession>
<dbReference type="VEuPathDB" id="TriTrypDB:TRSC58_01857"/>
<feature type="region of interest" description="Disordered" evidence="2">
    <location>
        <begin position="1"/>
        <end position="28"/>
    </location>
</feature>
<dbReference type="OMA" id="DIRGGQQ"/>
<sequence length="364" mass="41036">MDYTDIYLRQRRDENSVPHASSGPVGVETAAEQRVERVLKGAFSVQQLVDRIEGLSTRVDAFDEKMLNLTKLVKLAQGLQEDKEGELRRQQHELRSRLKRQEHLTTRLQEELAVLREQVPSAIRDKVIEAQRENMNEVIRACKEREEEVHQLRGDVENAVKALQEDAKQNAIAVQREISTSASSQAETQNRLREQLSLLEQNVRALEVGRVSTETTRLAPLEAAVLRVTEALDSLQPKVGAASAAVEALGEERRRDHAAIADEMESTREWATRNLQRVRQHVGALSSEVAQLQREQADLAGRLRRVSCQADVEYKKLRILLQQKAREADALGGLVGKELGKVEDMAERHQGLRTEVGALKDMAF</sequence>
<comment type="caution">
    <text evidence="3">The sequence shown here is derived from an EMBL/GenBank/DDBJ whole genome shotgun (WGS) entry which is preliminary data.</text>
</comment>
<dbReference type="OrthoDB" id="271035at2759"/>
<reference evidence="3 4" key="1">
    <citation type="journal article" date="2018" name="BMC Genomics">
        <title>Genomic comparison of Trypanosoma conorhini and Trypanosoma rangeli to Trypanosoma cruzi strains of high and low virulence.</title>
        <authorList>
            <person name="Bradwell K.R."/>
            <person name="Koparde V.N."/>
            <person name="Matveyev A.V."/>
            <person name="Serrano M.G."/>
            <person name="Alves J.M."/>
            <person name="Parikh H."/>
            <person name="Huang B."/>
            <person name="Lee V."/>
            <person name="Espinosa-Alvarez O."/>
            <person name="Ortiz P.A."/>
            <person name="Costa-Martins A.G."/>
            <person name="Teixeira M.M."/>
            <person name="Buck G.A."/>
        </authorList>
    </citation>
    <scope>NUCLEOTIDE SEQUENCE [LARGE SCALE GENOMIC DNA]</scope>
    <source>
        <strain evidence="3 4">AM80</strain>
    </source>
</reference>
<evidence type="ECO:0000313" key="4">
    <source>
        <dbReference type="Proteomes" id="UP000283634"/>
    </source>
</evidence>
<keyword evidence="1" id="KW-0175">Coiled coil</keyword>
<evidence type="ECO:0000256" key="1">
    <source>
        <dbReference type="SAM" id="Coils"/>
    </source>
</evidence>
<evidence type="ECO:0000256" key="2">
    <source>
        <dbReference type="SAM" id="MobiDB-lite"/>
    </source>
</evidence>
<organism evidence="3 4">
    <name type="scientific">Trypanosoma rangeli</name>
    <dbReference type="NCBI Taxonomy" id="5698"/>
    <lineage>
        <taxon>Eukaryota</taxon>
        <taxon>Discoba</taxon>
        <taxon>Euglenozoa</taxon>
        <taxon>Kinetoplastea</taxon>
        <taxon>Metakinetoplastina</taxon>
        <taxon>Trypanosomatida</taxon>
        <taxon>Trypanosomatidae</taxon>
        <taxon>Trypanosoma</taxon>
        <taxon>Herpetosoma</taxon>
    </lineage>
</organism>